<evidence type="ECO:0000313" key="4">
    <source>
        <dbReference type="Proteomes" id="UP000657006"/>
    </source>
</evidence>
<organism evidence="3 4">
    <name type="scientific">Bianquea renquensis</name>
    <dbReference type="NCBI Taxonomy" id="2763661"/>
    <lineage>
        <taxon>Bacteria</taxon>
        <taxon>Bacillati</taxon>
        <taxon>Bacillota</taxon>
        <taxon>Clostridia</taxon>
        <taxon>Eubacteriales</taxon>
        <taxon>Bianqueaceae</taxon>
        <taxon>Bianquea</taxon>
    </lineage>
</organism>
<dbReference type="Gene3D" id="3.40.50.2000">
    <property type="entry name" value="Glycogen Phosphorylase B"/>
    <property type="match status" value="2"/>
</dbReference>
<feature type="domain" description="Glycosyltransferase subfamily 4-like N-terminal" evidence="2">
    <location>
        <begin position="18"/>
        <end position="197"/>
    </location>
</feature>
<proteinExistence type="predicted"/>
<keyword evidence="4" id="KW-1185">Reference proteome</keyword>
<dbReference type="EMBL" id="JACRSQ010000002">
    <property type="protein sequence ID" value="MBC8542390.1"/>
    <property type="molecule type" value="Genomic_DNA"/>
</dbReference>
<feature type="domain" description="Glycosyl transferase family 1" evidence="1">
    <location>
        <begin position="217"/>
        <end position="373"/>
    </location>
</feature>
<dbReference type="RefSeq" id="WP_249289254.1">
    <property type="nucleotide sequence ID" value="NZ_JACRSQ010000002.1"/>
</dbReference>
<dbReference type="AlphaFoldDB" id="A0A926I0N5"/>
<dbReference type="InterPro" id="IPR028098">
    <property type="entry name" value="Glyco_trans_4-like_N"/>
</dbReference>
<comment type="caution">
    <text evidence="3">The sequence shown here is derived from an EMBL/GenBank/DDBJ whole genome shotgun (WGS) entry which is preliminary data.</text>
</comment>
<reference evidence="3" key="1">
    <citation type="submission" date="2020-08" db="EMBL/GenBank/DDBJ databases">
        <title>Genome public.</title>
        <authorList>
            <person name="Liu C."/>
            <person name="Sun Q."/>
        </authorList>
    </citation>
    <scope>NUCLEOTIDE SEQUENCE</scope>
    <source>
        <strain evidence="3">NSJ-32</strain>
    </source>
</reference>
<gene>
    <name evidence="3" type="ORF">H8730_02365</name>
</gene>
<dbReference type="Pfam" id="PF13439">
    <property type="entry name" value="Glyco_transf_4"/>
    <property type="match status" value="1"/>
</dbReference>
<sequence>MKILVLSQYFHPENFRINDICLELVKKGHQVNVLTGLPDYKSGQVPKEYKHFRNRKENWHGVKIARVPIIARRTGTFFRLLNYCSYVATSCTYALFHKKEECDAIFVYQTSPVFQAIAGIIYKAKFKKKLVLYCCDIWPECVKAWNIGENKYIFRMVKKISSWIYNKCDSICITSKPFKKYLHEVCGVPLNKITYLPQHAEDIYSTYRGQYIDNNCIDFVFAGNIGAVQDIQCIIRACKRIQPTENYCVHIVGDGSELENCKRLVNELQLEDKIIFCGRHPIEEMPRFYKLADCFLLTLKGDTSIGLTLPAKIQGYLSAGKPIIGAVDGAAYDVIWEADCGVAVSSGDDLALSQAMLDVIRNPSLYRNKGEKGSQYYTTHFSKDVFIMSLLKVLK</sequence>
<accession>A0A926I0N5</accession>
<dbReference type="PANTHER" id="PTHR12526">
    <property type="entry name" value="GLYCOSYLTRANSFERASE"/>
    <property type="match status" value="1"/>
</dbReference>
<dbReference type="Proteomes" id="UP000657006">
    <property type="component" value="Unassembled WGS sequence"/>
</dbReference>
<evidence type="ECO:0000313" key="3">
    <source>
        <dbReference type="EMBL" id="MBC8542390.1"/>
    </source>
</evidence>
<dbReference type="Pfam" id="PF00534">
    <property type="entry name" value="Glycos_transf_1"/>
    <property type="match status" value="1"/>
</dbReference>
<dbReference type="SUPFAM" id="SSF53756">
    <property type="entry name" value="UDP-Glycosyltransferase/glycogen phosphorylase"/>
    <property type="match status" value="1"/>
</dbReference>
<dbReference type="InterPro" id="IPR001296">
    <property type="entry name" value="Glyco_trans_1"/>
</dbReference>
<dbReference type="PANTHER" id="PTHR12526:SF609">
    <property type="entry name" value="LIPOPOLYSACCHARIDE BIOSYNTHESIS PROTEIN"/>
    <property type="match status" value="1"/>
</dbReference>
<evidence type="ECO:0000259" key="2">
    <source>
        <dbReference type="Pfam" id="PF13439"/>
    </source>
</evidence>
<dbReference type="CDD" id="cd03794">
    <property type="entry name" value="GT4_WbuB-like"/>
    <property type="match status" value="1"/>
</dbReference>
<dbReference type="GO" id="GO:0016757">
    <property type="term" value="F:glycosyltransferase activity"/>
    <property type="evidence" value="ECO:0007669"/>
    <property type="project" value="InterPro"/>
</dbReference>
<evidence type="ECO:0000259" key="1">
    <source>
        <dbReference type="Pfam" id="PF00534"/>
    </source>
</evidence>
<name>A0A926I0N5_9FIRM</name>
<protein>
    <submittedName>
        <fullName evidence="3">Glycosyltransferase family 4 protein</fullName>
    </submittedName>
</protein>